<dbReference type="AlphaFoldDB" id="A0A3B0V8K0"/>
<evidence type="ECO:0000313" key="1">
    <source>
        <dbReference type="EMBL" id="VAW39978.1"/>
    </source>
</evidence>
<sequence length="172" mass="19859">MYVKNLILVVFVVVLTSCASIPNVLQGEFADITPAKSKVNHVMNINVRWSGYIIQTVNKKDKTCFEIVQTQTNKNLRPVKIIPKNSSRFIACKEGFLEPHAFDKRMVTITGNLVAYTEQSVGEYQYEYPVVKTDLIYIWRKQAPHANYSYFNTFASFSHFRCGYSFLHGYCY</sequence>
<dbReference type="GO" id="GO:0019867">
    <property type="term" value="C:outer membrane"/>
    <property type="evidence" value="ECO:0007669"/>
    <property type="project" value="InterPro"/>
</dbReference>
<dbReference type="EMBL" id="UOEW01000252">
    <property type="protein sequence ID" value="VAW39978.1"/>
    <property type="molecule type" value="Genomic_DNA"/>
</dbReference>
<dbReference type="PIRSF" id="PIRSF004982">
    <property type="entry name" value="SlP"/>
    <property type="match status" value="1"/>
</dbReference>
<dbReference type="PANTHER" id="PTHR37530:SF1">
    <property type="entry name" value="OUTER MEMBRANE PROTEIN SLP"/>
    <property type="match status" value="1"/>
</dbReference>
<gene>
    <name evidence="1" type="ORF">MNBD_GAMMA01-346</name>
</gene>
<protein>
    <recommendedName>
        <fullName evidence="2">Starvation lipoprotein Slp paralog</fullName>
    </recommendedName>
</protein>
<evidence type="ECO:0008006" key="2">
    <source>
        <dbReference type="Google" id="ProtNLM"/>
    </source>
</evidence>
<reference evidence="1" key="1">
    <citation type="submission" date="2018-06" db="EMBL/GenBank/DDBJ databases">
        <authorList>
            <person name="Zhirakovskaya E."/>
        </authorList>
    </citation>
    <scope>NUCLEOTIDE SEQUENCE</scope>
</reference>
<dbReference type="InterPro" id="IPR004658">
    <property type="entry name" value="OMP_Slp"/>
</dbReference>
<dbReference type="Pfam" id="PF03843">
    <property type="entry name" value="Slp"/>
    <property type="match status" value="1"/>
</dbReference>
<proteinExistence type="predicted"/>
<dbReference type="PANTHER" id="PTHR37530">
    <property type="entry name" value="OUTER MEMBRANE PROTEIN SLP"/>
    <property type="match status" value="1"/>
</dbReference>
<accession>A0A3B0V8K0</accession>
<name>A0A3B0V8K0_9ZZZZ</name>
<organism evidence="1">
    <name type="scientific">hydrothermal vent metagenome</name>
    <dbReference type="NCBI Taxonomy" id="652676"/>
    <lineage>
        <taxon>unclassified sequences</taxon>
        <taxon>metagenomes</taxon>
        <taxon>ecological metagenomes</taxon>
    </lineage>
</organism>
<dbReference type="PROSITE" id="PS51257">
    <property type="entry name" value="PROKAR_LIPOPROTEIN"/>
    <property type="match status" value="1"/>
</dbReference>